<dbReference type="InterPro" id="IPR032675">
    <property type="entry name" value="LRR_dom_sf"/>
</dbReference>
<evidence type="ECO:0000313" key="4">
    <source>
        <dbReference type="EMBL" id="KAF0978289.1"/>
    </source>
</evidence>
<accession>A0A6A5BZA1</accession>
<dbReference type="AlphaFoldDB" id="A0A6A5BZA1"/>
<dbReference type="OMA" id="HIYTTAT"/>
<dbReference type="InterPro" id="IPR001611">
    <property type="entry name" value="Leu-rich_rpt"/>
</dbReference>
<keyword evidence="2" id="KW-0677">Repeat</keyword>
<dbReference type="VEuPathDB" id="AmoebaDB:FDP41_002804"/>
<keyword evidence="5" id="KW-1185">Reference proteome</keyword>
<dbReference type="PRINTS" id="PR00019">
    <property type="entry name" value="LEURICHRPT"/>
</dbReference>
<dbReference type="PANTHER" id="PTHR46652:SF8">
    <property type="entry name" value="LEUCINE RICH REPEAT CONTAINING 23"/>
    <property type="match status" value="1"/>
</dbReference>
<dbReference type="GeneID" id="68110022"/>
<gene>
    <name evidence="4" type="ORF">FDP41_002804</name>
</gene>
<dbReference type="VEuPathDB" id="AmoebaDB:NfTy_056450"/>
<comment type="caution">
    <text evidence="4">The sequence shown here is derived from an EMBL/GenBank/DDBJ whole genome shotgun (WGS) entry which is preliminary data.</text>
</comment>
<dbReference type="Gene3D" id="3.80.10.10">
    <property type="entry name" value="Ribonuclease Inhibitor"/>
    <property type="match status" value="2"/>
</dbReference>
<sequence length="337" mass="38769">MSCLQAKDLPTTPRANNMLYEQGQTPNHTPYDEESMLELMRERLSEVGLSCSGLGIVFYKLNLGRLNLQSTTTLSRIKIAQNFPHLRVIDVSHNELTDLRFLSDMHSLVQLNASNNKIQSLLDFNMMDENPSKISLIEANFSNNLLTCFDHLIPFSKSLKRLNISNNNIDHDLVELNVLSNLVELDISNNRISSLKLTELKYLKILNAESNQLECISGVCSWSLQQLNLKNNNIQNLSQFQSLKLLFKLNLENNKIERFEEINHLADLTFMYDLSLLGNPFIIKPTNDSLEVSIIYKNSILFRLPQIVILDQFEVSSEEKVRAMLFHQQQQQQLENK</sequence>
<reference evidence="4 5" key="1">
    <citation type="journal article" date="2019" name="Sci. Rep.">
        <title>Nanopore sequencing improves the draft genome of the human pathogenic amoeba Naegleria fowleri.</title>
        <authorList>
            <person name="Liechti N."/>
            <person name="Schurch N."/>
            <person name="Bruggmann R."/>
            <person name="Wittwer M."/>
        </authorList>
    </citation>
    <scope>NUCLEOTIDE SEQUENCE [LARGE SCALE GENOMIC DNA]</scope>
    <source>
        <strain evidence="4 5">ATCC 30894</strain>
    </source>
</reference>
<dbReference type="InterPro" id="IPR050836">
    <property type="entry name" value="SDS22/Internalin_LRR"/>
</dbReference>
<feature type="region of interest" description="Disordered" evidence="3">
    <location>
        <begin position="1"/>
        <end position="29"/>
    </location>
</feature>
<proteinExistence type="predicted"/>
<dbReference type="PANTHER" id="PTHR46652">
    <property type="entry name" value="LEUCINE-RICH REPEAT AND IQ DOMAIN-CONTAINING PROTEIN 1-RELATED"/>
    <property type="match status" value="1"/>
</dbReference>
<keyword evidence="1" id="KW-0433">Leucine-rich repeat</keyword>
<organism evidence="4 5">
    <name type="scientific">Naegleria fowleri</name>
    <name type="common">Brain eating amoeba</name>
    <dbReference type="NCBI Taxonomy" id="5763"/>
    <lineage>
        <taxon>Eukaryota</taxon>
        <taxon>Discoba</taxon>
        <taxon>Heterolobosea</taxon>
        <taxon>Tetramitia</taxon>
        <taxon>Eutetramitia</taxon>
        <taxon>Vahlkampfiidae</taxon>
        <taxon>Naegleria</taxon>
    </lineage>
</organism>
<dbReference type="PROSITE" id="PS51450">
    <property type="entry name" value="LRR"/>
    <property type="match status" value="5"/>
</dbReference>
<dbReference type="VEuPathDB" id="AmoebaDB:NF0117090"/>
<dbReference type="Proteomes" id="UP000444721">
    <property type="component" value="Unassembled WGS sequence"/>
</dbReference>
<dbReference type="SMART" id="SM00364">
    <property type="entry name" value="LRR_BAC"/>
    <property type="match status" value="6"/>
</dbReference>
<evidence type="ECO:0000256" key="2">
    <source>
        <dbReference type="ARBA" id="ARBA00022737"/>
    </source>
</evidence>
<dbReference type="InterPro" id="IPR025875">
    <property type="entry name" value="Leu-rich_rpt_4"/>
</dbReference>
<evidence type="ECO:0000313" key="5">
    <source>
        <dbReference type="Proteomes" id="UP000444721"/>
    </source>
</evidence>
<dbReference type="RefSeq" id="XP_044563002.1">
    <property type="nucleotide sequence ID" value="XM_044706039.1"/>
</dbReference>
<dbReference type="Pfam" id="PF12799">
    <property type="entry name" value="LRR_4"/>
    <property type="match status" value="1"/>
</dbReference>
<evidence type="ECO:0000256" key="1">
    <source>
        <dbReference type="ARBA" id="ARBA00022614"/>
    </source>
</evidence>
<dbReference type="SUPFAM" id="SSF52058">
    <property type="entry name" value="L domain-like"/>
    <property type="match status" value="1"/>
</dbReference>
<protein>
    <submittedName>
        <fullName evidence="4">Uncharacterized protein</fullName>
    </submittedName>
</protein>
<dbReference type="EMBL" id="VFQX01000030">
    <property type="protein sequence ID" value="KAF0978289.1"/>
    <property type="molecule type" value="Genomic_DNA"/>
</dbReference>
<name>A0A6A5BZA1_NAEFO</name>
<dbReference type="OrthoDB" id="6334211at2759"/>
<evidence type="ECO:0000256" key="3">
    <source>
        <dbReference type="SAM" id="MobiDB-lite"/>
    </source>
</evidence>